<dbReference type="InterPro" id="IPR011060">
    <property type="entry name" value="RibuloseP-bd_barrel"/>
</dbReference>
<comment type="caution">
    <text evidence="8">The sequence shown here is derived from an EMBL/GenBank/DDBJ whole genome shotgun (WGS) entry which is preliminary data.</text>
</comment>
<evidence type="ECO:0000256" key="4">
    <source>
        <dbReference type="ARBA" id="ARBA00022822"/>
    </source>
</evidence>
<dbReference type="GO" id="GO:0000162">
    <property type="term" value="P:L-tryptophan biosynthetic process"/>
    <property type="evidence" value="ECO:0007669"/>
    <property type="project" value="UniProtKB-UniPathway"/>
</dbReference>
<sequence length="191" mass="21083">MEIKICGLTNLDDARSALDNGADYLGFVLYGKSPRGVSFTRLRHIQERLPDNKRSVGVFVNESKKKVLKIATECGLHAVQLHGKELPDEFNSLPLPVWRAVHFQHGKPIPNPGKWQAERYVIDTASEGKYGGTGMVVDWEKAAKFSQKWPAMLAGGLSVNNIETAIRRVNPIGVDVASGVELNPGKRDHTK</sequence>
<evidence type="ECO:0000256" key="2">
    <source>
        <dbReference type="ARBA" id="ARBA00012572"/>
    </source>
</evidence>
<dbReference type="InterPro" id="IPR013785">
    <property type="entry name" value="Aldolase_TIM"/>
</dbReference>
<evidence type="ECO:0000259" key="7">
    <source>
        <dbReference type="Pfam" id="PF00697"/>
    </source>
</evidence>
<dbReference type="Pfam" id="PF00697">
    <property type="entry name" value="PRAI"/>
    <property type="match status" value="1"/>
</dbReference>
<evidence type="ECO:0000256" key="6">
    <source>
        <dbReference type="ARBA" id="ARBA00023235"/>
    </source>
</evidence>
<dbReference type="AlphaFoldDB" id="A0A0F9SBJ9"/>
<feature type="non-terminal residue" evidence="8">
    <location>
        <position position="191"/>
    </location>
</feature>
<keyword evidence="4" id="KW-0822">Tryptophan biosynthesis</keyword>
<gene>
    <name evidence="8" type="ORF">LCGC14_0794670</name>
</gene>
<evidence type="ECO:0000313" key="8">
    <source>
        <dbReference type="EMBL" id="KKN34351.1"/>
    </source>
</evidence>
<dbReference type="InterPro" id="IPR001240">
    <property type="entry name" value="PRAI_dom"/>
</dbReference>
<comment type="pathway">
    <text evidence="1">Amino-acid biosynthesis; L-tryptophan biosynthesis; L-tryptophan from chorismate: step 3/5.</text>
</comment>
<dbReference type="Gene3D" id="3.20.20.70">
    <property type="entry name" value="Aldolase class I"/>
    <property type="match status" value="1"/>
</dbReference>
<organism evidence="8">
    <name type="scientific">marine sediment metagenome</name>
    <dbReference type="NCBI Taxonomy" id="412755"/>
    <lineage>
        <taxon>unclassified sequences</taxon>
        <taxon>metagenomes</taxon>
        <taxon>ecological metagenomes</taxon>
    </lineage>
</organism>
<evidence type="ECO:0000256" key="5">
    <source>
        <dbReference type="ARBA" id="ARBA00023141"/>
    </source>
</evidence>
<protein>
    <recommendedName>
        <fullName evidence="2">phosphoribosylanthranilate isomerase</fullName>
        <ecNumber evidence="2">5.3.1.24</ecNumber>
    </recommendedName>
</protein>
<feature type="domain" description="N-(5'phosphoribosyl) anthranilate isomerase (PRAI)" evidence="7">
    <location>
        <begin position="3"/>
        <end position="191"/>
    </location>
</feature>
<evidence type="ECO:0000256" key="1">
    <source>
        <dbReference type="ARBA" id="ARBA00004664"/>
    </source>
</evidence>
<dbReference type="CDD" id="cd00405">
    <property type="entry name" value="PRAI"/>
    <property type="match status" value="1"/>
</dbReference>
<dbReference type="EC" id="5.3.1.24" evidence="2"/>
<dbReference type="UniPathway" id="UPA00035">
    <property type="reaction ID" value="UER00042"/>
</dbReference>
<dbReference type="SUPFAM" id="SSF51366">
    <property type="entry name" value="Ribulose-phoshate binding barrel"/>
    <property type="match status" value="1"/>
</dbReference>
<dbReference type="EMBL" id="LAZR01002111">
    <property type="protein sequence ID" value="KKN34351.1"/>
    <property type="molecule type" value="Genomic_DNA"/>
</dbReference>
<dbReference type="GO" id="GO:0004640">
    <property type="term" value="F:phosphoribosylanthranilate isomerase activity"/>
    <property type="evidence" value="ECO:0007669"/>
    <property type="project" value="UniProtKB-EC"/>
</dbReference>
<proteinExistence type="inferred from homology"/>
<dbReference type="PANTHER" id="PTHR42894">
    <property type="entry name" value="N-(5'-PHOSPHORIBOSYL)ANTHRANILATE ISOMERASE"/>
    <property type="match status" value="1"/>
</dbReference>
<accession>A0A0F9SBJ9</accession>
<dbReference type="InterPro" id="IPR044643">
    <property type="entry name" value="TrpF_fam"/>
</dbReference>
<keyword evidence="6" id="KW-0413">Isomerase</keyword>
<keyword evidence="5" id="KW-0057">Aromatic amino acid biosynthesis</keyword>
<dbReference type="HAMAP" id="MF_00135">
    <property type="entry name" value="PRAI"/>
    <property type="match status" value="1"/>
</dbReference>
<dbReference type="PANTHER" id="PTHR42894:SF1">
    <property type="entry name" value="N-(5'-PHOSPHORIBOSYL)ANTHRANILATE ISOMERASE"/>
    <property type="match status" value="1"/>
</dbReference>
<reference evidence="8" key="1">
    <citation type="journal article" date="2015" name="Nature">
        <title>Complex archaea that bridge the gap between prokaryotes and eukaryotes.</title>
        <authorList>
            <person name="Spang A."/>
            <person name="Saw J.H."/>
            <person name="Jorgensen S.L."/>
            <person name="Zaremba-Niedzwiedzka K."/>
            <person name="Martijn J."/>
            <person name="Lind A.E."/>
            <person name="van Eijk R."/>
            <person name="Schleper C."/>
            <person name="Guy L."/>
            <person name="Ettema T.J."/>
        </authorList>
    </citation>
    <scope>NUCLEOTIDE SEQUENCE</scope>
</reference>
<keyword evidence="3" id="KW-0028">Amino-acid biosynthesis</keyword>
<evidence type="ECO:0000256" key="3">
    <source>
        <dbReference type="ARBA" id="ARBA00022605"/>
    </source>
</evidence>
<name>A0A0F9SBJ9_9ZZZZ</name>